<gene>
    <name evidence="2" type="ORF">FHL05_01350</name>
    <name evidence="1" type="ORF">FHL06_06855</name>
</gene>
<dbReference type="Pfam" id="PF04237">
    <property type="entry name" value="YjbR"/>
    <property type="match status" value="1"/>
</dbReference>
<dbReference type="RefSeq" id="WP_162000157.1">
    <property type="nucleotide sequence ID" value="NZ_VDFO01000003.1"/>
</dbReference>
<sequence length="124" mass="14735">MFNGGHEDTKREEIFTYAEKKYHVKPEYLWRKYPTYAVLKHSDNHKWFDLVMEVKAENLGLDGKELLDVMDIKLDPENIELLQDESEFLPAYHMNKGHWLSIEISKVDSKQICNLLDNSYELTK</sequence>
<dbReference type="InterPro" id="IPR038056">
    <property type="entry name" value="YjbR-like_sf"/>
</dbReference>
<keyword evidence="3" id="KW-1185">Reference proteome</keyword>
<dbReference type="Proteomes" id="UP000371423">
    <property type="component" value="Unassembled WGS sequence"/>
</dbReference>
<evidence type="ECO:0000313" key="1">
    <source>
        <dbReference type="EMBL" id="MQS76104.1"/>
    </source>
</evidence>
<evidence type="ECO:0000313" key="3">
    <source>
        <dbReference type="Proteomes" id="UP000371423"/>
    </source>
</evidence>
<dbReference type="EMBL" id="VDFO01000003">
    <property type="protein sequence ID" value="MQS96539.1"/>
    <property type="molecule type" value="Genomic_DNA"/>
</dbReference>
<dbReference type="GO" id="GO:0003677">
    <property type="term" value="F:DNA binding"/>
    <property type="evidence" value="ECO:0007669"/>
    <property type="project" value="UniProtKB-KW"/>
</dbReference>
<organism evidence="2 3">
    <name type="scientific">Companilactobacillus halodurans</name>
    <dbReference type="NCBI Taxonomy" id="2584183"/>
    <lineage>
        <taxon>Bacteria</taxon>
        <taxon>Bacillati</taxon>
        <taxon>Bacillota</taxon>
        <taxon>Bacilli</taxon>
        <taxon>Lactobacillales</taxon>
        <taxon>Lactobacillaceae</taxon>
        <taxon>Companilactobacillus</taxon>
    </lineage>
</organism>
<dbReference type="PANTHER" id="PTHR35145:SF1">
    <property type="entry name" value="CYTOPLASMIC PROTEIN"/>
    <property type="match status" value="1"/>
</dbReference>
<dbReference type="SUPFAM" id="SSF142906">
    <property type="entry name" value="YjbR-like"/>
    <property type="match status" value="1"/>
</dbReference>
<evidence type="ECO:0000313" key="2">
    <source>
        <dbReference type="EMBL" id="MQS96539.1"/>
    </source>
</evidence>
<keyword evidence="2" id="KW-0238">DNA-binding</keyword>
<dbReference type="PANTHER" id="PTHR35145">
    <property type="entry name" value="CYTOPLASMIC PROTEIN-RELATED"/>
    <property type="match status" value="1"/>
</dbReference>
<accession>A0A5P0ZU28</accession>
<evidence type="ECO:0000313" key="4">
    <source>
        <dbReference type="Proteomes" id="UP000414364"/>
    </source>
</evidence>
<dbReference type="Gene3D" id="3.90.1150.30">
    <property type="match status" value="1"/>
</dbReference>
<dbReference type="InterPro" id="IPR007351">
    <property type="entry name" value="YjbR"/>
</dbReference>
<comment type="caution">
    <text evidence="2">The sequence shown here is derived from an EMBL/GenBank/DDBJ whole genome shotgun (WGS) entry which is preliminary data.</text>
</comment>
<proteinExistence type="predicted"/>
<name>A0A5P0ZU28_9LACO</name>
<dbReference type="Proteomes" id="UP000414364">
    <property type="component" value="Unassembled WGS sequence"/>
</dbReference>
<protein>
    <submittedName>
        <fullName evidence="2">MmcQ/YjbR family DNA-binding protein</fullName>
    </submittedName>
</protein>
<dbReference type="InterPro" id="IPR058532">
    <property type="entry name" value="YjbR/MT2646/Rv2570-like"/>
</dbReference>
<reference evidence="3 4" key="1">
    <citation type="journal article" date="2019" name="Syst. Appl. Microbiol.">
        <title>Polyphasic characterization of two novel Lactobacillus spp. isolated from blown salami packages: Description of Lactobacillus halodurans sp. nov. and Lactobacillus salsicarnum sp. nov.</title>
        <authorList>
            <person name="Schuster J.A."/>
            <person name="Klingl A."/>
            <person name="Vogel R.F."/>
            <person name="Ehrmann M.A."/>
        </authorList>
    </citation>
    <scope>NUCLEOTIDE SEQUENCE [LARGE SCALE GENOMIC DNA]</scope>
    <source>
        <strain evidence="2 3">TMW 1.1920</strain>
        <strain evidence="1 4">TMW 1.2172</strain>
    </source>
</reference>
<dbReference type="EMBL" id="VDFP01000011">
    <property type="protein sequence ID" value="MQS76104.1"/>
    <property type="molecule type" value="Genomic_DNA"/>
</dbReference>
<dbReference type="AlphaFoldDB" id="A0A5P0ZU28"/>